<comment type="caution">
    <text evidence="8">The sequence shown here is derived from an EMBL/GenBank/DDBJ whole genome shotgun (WGS) entry which is preliminary data.</text>
</comment>
<dbReference type="PANTHER" id="PTHR24373">
    <property type="entry name" value="SLIT RELATED LEUCINE-RICH REPEAT NEURONAL PROTEIN"/>
    <property type="match status" value="1"/>
</dbReference>
<dbReference type="InterPro" id="IPR032675">
    <property type="entry name" value="LRR_dom_sf"/>
</dbReference>
<evidence type="ECO:0000256" key="1">
    <source>
        <dbReference type="ARBA" id="ARBA00022614"/>
    </source>
</evidence>
<dbReference type="AlphaFoldDB" id="A0AAV7CGT5"/>
<evidence type="ECO:0000313" key="8">
    <source>
        <dbReference type="EMBL" id="KAG8583949.1"/>
    </source>
</evidence>
<dbReference type="SMART" id="SM00369">
    <property type="entry name" value="LRR_TYP"/>
    <property type="match status" value="4"/>
</dbReference>
<keyword evidence="9" id="KW-1185">Reference proteome</keyword>
<dbReference type="Pfam" id="PF13855">
    <property type="entry name" value="LRR_8"/>
    <property type="match status" value="1"/>
</dbReference>
<name>A0AAV7CGT5_ENGPU</name>
<evidence type="ECO:0000313" key="9">
    <source>
        <dbReference type="Proteomes" id="UP000824782"/>
    </source>
</evidence>
<accession>A0AAV7CGT5</accession>
<gene>
    <name evidence="8" type="ORF">GDO81_008603</name>
</gene>
<dbReference type="SMART" id="SM00060">
    <property type="entry name" value="FN3"/>
    <property type="match status" value="1"/>
</dbReference>
<dbReference type="InterPro" id="IPR013783">
    <property type="entry name" value="Ig-like_fold"/>
</dbReference>
<keyword evidence="3" id="KW-0677">Repeat</keyword>
<evidence type="ECO:0000256" key="5">
    <source>
        <dbReference type="SAM" id="Phobius"/>
    </source>
</evidence>
<evidence type="ECO:0000256" key="6">
    <source>
        <dbReference type="SAM" id="SignalP"/>
    </source>
</evidence>
<keyword evidence="2 6" id="KW-0732">Signal</keyword>
<dbReference type="CDD" id="cd00063">
    <property type="entry name" value="FN3"/>
    <property type="match status" value="1"/>
</dbReference>
<dbReference type="SUPFAM" id="SSF49265">
    <property type="entry name" value="Fibronectin type III"/>
    <property type="match status" value="1"/>
</dbReference>
<dbReference type="Gene3D" id="3.80.10.10">
    <property type="entry name" value="Ribonuclease Inhibitor"/>
    <property type="match status" value="2"/>
</dbReference>
<dbReference type="Gene3D" id="2.60.40.10">
    <property type="entry name" value="Immunoglobulins"/>
    <property type="match status" value="1"/>
</dbReference>
<dbReference type="InterPro" id="IPR001611">
    <property type="entry name" value="Leu-rich_rpt"/>
</dbReference>
<feature type="chain" id="PRO_5043820923" description="Fibronectin type-III domain-containing protein" evidence="6">
    <location>
        <begin position="17"/>
        <end position="686"/>
    </location>
</feature>
<evidence type="ECO:0000259" key="7">
    <source>
        <dbReference type="PROSITE" id="PS50853"/>
    </source>
</evidence>
<dbReference type="InterPro" id="IPR036116">
    <property type="entry name" value="FN3_sf"/>
</dbReference>
<dbReference type="Proteomes" id="UP000824782">
    <property type="component" value="Unassembled WGS sequence"/>
</dbReference>
<keyword evidence="1" id="KW-0433">Leucine-rich repeat</keyword>
<dbReference type="PROSITE" id="PS51450">
    <property type="entry name" value="LRR"/>
    <property type="match status" value="2"/>
</dbReference>
<feature type="region of interest" description="Disordered" evidence="4">
    <location>
        <begin position="414"/>
        <end position="434"/>
    </location>
</feature>
<evidence type="ECO:0000256" key="4">
    <source>
        <dbReference type="SAM" id="MobiDB-lite"/>
    </source>
</evidence>
<sequence length="686" mass="76667">MFTLLLLVSKIGMLMASLNSTDRTVTVSKNLTEEVNITDTQCGEQCNVKCHLLNQNLDVLPTCLPRTVEDLDLSFNNITVIEDQDVVDFSNLRILSLSHNQIKELHWKMLLLPQLESLDLSFNQLSTAPKCLKLKKLRILSLAGNPILHFYPSTYLCFPNLVSLNLSMTSIGINSSEDIDHSPFALNTTQGQEDSLKSLHVLDLSGTYITSVNHSWITNLSNLRELLIREMVNMEVLEDELFTWLPDLQILNCAGSKRLRHIRTEIFDNATNLVYLNFQNCNLKEFSPWKINSPPLTIDLHGNPLTCDCQLDWLFLNVNVNLKRANETFCSRHKGDVSTISMVALHEICKLSHGEPSDKTQASVTSSTGVMGTYFMPGITEDSLTSTLTMQETGQKYVLSENTTDFMTTVLQSETSTAQSGGHTPETSSISDVDTSPKELTLFISTTDGPITEHRFPETGSSNGDQTEITRDYPEEYEEEETQPRATTAGSQMIACDYDHCRHLQTPCSELQLLSPCFCPGLSGDDTIPDPPHLQGIFEITDTSAQIRWCSPNSIVEKYQLLYGSEGLANTSVNNIYVTMRQYTLYNLAPYTEYNVCVLALNKKGNSIPINGPSRTPCAEFRTKPSYILILSILSALGGLCLVTIVVLSACLYKACKNRNLSKYDTHLVSYKNPAFEYQCTIPSYH</sequence>
<keyword evidence="5" id="KW-0472">Membrane</keyword>
<evidence type="ECO:0000256" key="3">
    <source>
        <dbReference type="ARBA" id="ARBA00022737"/>
    </source>
</evidence>
<dbReference type="PROSITE" id="PS50853">
    <property type="entry name" value="FN3"/>
    <property type="match status" value="1"/>
</dbReference>
<feature type="signal peptide" evidence="6">
    <location>
        <begin position="1"/>
        <end position="16"/>
    </location>
</feature>
<keyword evidence="5" id="KW-0812">Transmembrane</keyword>
<protein>
    <recommendedName>
        <fullName evidence="7">Fibronectin type-III domain-containing protein</fullName>
    </recommendedName>
</protein>
<keyword evidence="5" id="KW-1133">Transmembrane helix</keyword>
<dbReference type="InterPro" id="IPR050328">
    <property type="entry name" value="Dev_Immune_Receptor"/>
</dbReference>
<feature type="domain" description="Fibronectin type-III" evidence="7">
    <location>
        <begin position="528"/>
        <end position="626"/>
    </location>
</feature>
<reference evidence="8" key="1">
    <citation type="thesis" date="2020" institute="ProQuest LLC" country="789 East Eisenhower Parkway, Ann Arbor, MI, USA">
        <title>Comparative Genomics and Chromosome Evolution.</title>
        <authorList>
            <person name="Mudd A.B."/>
        </authorList>
    </citation>
    <scope>NUCLEOTIDE SEQUENCE</scope>
    <source>
        <strain evidence="8">237g6f4</strain>
        <tissue evidence="8">Blood</tissue>
    </source>
</reference>
<feature type="region of interest" description="Disordered" evidence="4">
    <location>
        <begin position="449"/>
        <end position="468"/>
    </location>
</feature>
<dbReference type="SUPFAM" id="SSF52058">
    <property type="entry name" value="L domain-like"/>
    <property type="match status" value="1"/>
</dbReference>
<dbReference type="InterPro" id="IPR003591">
    <property type="entry name" value="Leu-rich_rpt_typical-subtyp"/>
</dbReference>
<feature type="transmembrane region" description="Helical" evidence="5">
    <location>
        <begin position="627"/>
        <end position="653"/>
    </location>
</feature>
<proteinExistence type="predicted"/>
<dbReference type="PANTHER" id="PTHR24373:SF275">
    <property type="entry name" value="TIR DOMAIN-CONTAINING PROTEIN"/>
    <property type="match status" value="1"/>
</dbReference>
<dbReference type="InterPro" id="IPR003961">
    <property type="entry name" value="FN3_dom"/>
</dbReference>
<dbReference type="EMBL" id="WNYA01000003">
    <property type="protein sequence ID" value="KAG8583949.1"/>
    <property type="molecule type" value="Genomic_DNA"/>
</dbReference>
<evidence type="ECO:0000256" key="2">
    <source>
        <dbReference type="ARBA" id="ARBA00022729"/>
    </source>
</evidence>
<organism evidence="8 9">
    <name type="scientific">Engystomops pustulosus</name>
    <name type="common">Tungara frog</name>
    <name type="synonym">Physalaemus pustulosus</name>
    <dbReference type="NCBI Taxonomy" id="76066"/>
    <lineage>
        <taxon>Eukaryota</taxon>
        <taxon>Metazoa</taxon>
        <taxon>Chordata</taxon>
        <taxon>Craniata</taxon>
        <taxon>Vertebrata</taxon>
        <taxon>Euteleostomi</taxon>
        <taxon>Amphibia</taxon>
        <taxon>Batrachia</taxon>
        <taxon>Anura</taxon>
        <taxon>Neobatrachia</taxon>
        <taxon>Hyloidea</taxon>
        <taxon>Leptodactylidae</taxon>
        <taxon>Leiuperinae</taxon>
        <taxon>Engystomops</taxon>
    </lineage>
</organism>
<dbReference type="Pfam" id="PF00041">
    <property type="entry name" value="fn3"/>
    <property type="match status" value="1"/>
</dbReference>